<dbReference type="Proteomes" id="UP000253664">
    <property type="component" value="Unassembled WGS sequence"/>
</dbReference>
<evidence type="ECO:0000256" key="5">
    <source>
        <dbReference type="SAM" id="Coils"/>
    </source>
</evidence>
<dbReference type="CDD" id="cd14687">
    <property type="entry name" value="bZIP_ATF2"/>
    <property type="match status" value="1"/>
</dbReference>
<keyword evidence="2" id="KW-0805">Transcription regulation</keyword>
<dbReference type="PROSITE" id="PS00036">
    <property type="entry name" value="BZIP_BASIC"/>
    <property type="match status" value="1"/>
</dbReference>
<dbReference type="EMBL" id="LKCN02000010">
    <property type="protein sequence ID" value="RCI11119.1"/>
    <property type="molecule type" value="Genomic_DNA"/>
</dbReference>
<evidence type="ECO:0000256" key="2">
    <source>
        <dbReference type="ARBA" id="ARBA00023015"/>
    </source>
</evidence>
<sequence>MTFAEPTLVDPRLGLPLFGITSAKEAAETPVLTPHMFDKPLPPPPALVAPMITPRASRTPPAKAEADQGPRKRRRPSLSTARRARCLERNRVAASKCREKKKQWVHDLEASKAELERHHASLQREYGDLLDQATRIKTSLMAHAACNDHNIDSWIEAEATRFVERSHPQRNPAQPEAVSAPPTDGHHMQLTSAAVGYDFLLTEDLFPDTPSPLDDKSVTNPT</sequence>
<evidence type="ECO:0000259" key="7">
    <source>
        <dbReference type="PROSITE" id="PS50217"/>
    </source>
</evidence>
<dbReference type="AlphaFoldDB" id="A0A367L9M6"/>
<dbReference type="SMART" id="SM00338">
    <property type="entry name" value="BRLZ"/>
    <property type="match status" value="1"/>
</dbReference>
<reference evidence="8 9" key="1">
    <citation type="journal article" date="2015" name="BMC Genomics">
        <title>Insights from the genome of Ophiocordyceps polyrhachis-furcata to pathogenicity and host specificity in insect fungi.</title>
        <authorList>
            <person name="Wichadakul D."/>
            <person name="Kobmoo N."/>
            <person name="Ingsriswang S."/>
            <person name="Tangphatsornruang S."/>
            <person name="Chantasingh D."/>
            <person name="Luangsa-ard J.J."/>
            <person name="Eurwilaichitr L."/>
        </authorList>
    </citation>
    <scope>NUCLEOTIDE SEQUENCE [LARGE SCALE GENOMIC DNA]</scope>
    <source>
        <strain evidence="8 9">BCC 54312</strain>
    </source>
</reference>
<dbReference type="PANTHER" id="PTHR19304">
    <property type="entry name" value="CYCLIC-AMP RESPONSE ELEMENT BINDING PROTEIN"/>
    <property type="match status" value="1"/>
</dbReference>
<evidence type="ECO:0000313" key="8">
    <source>
        <dbReference type="EMBL" id="RCI11119.1"/>
    </source>
</evidence>
<dbReference type="SUPFAM" id="SSF57959">
    <property type="entry name" value="Leucine zipper domain"/>
    <property type="match status" value="1"/>
</dbReference>
<keyword evidence="9" id="KW-1185">Reference proteome</keyword>
<feature type="region of interest" description="Disordered" evidence="6">
    <location>
        <begin position="47"/>
        <end position="81"/>
    </location>
</feature>
<dbReference type="GO" id="GO:0005634">
    <property type="term" value="C:nucleus"/>
    <property type="evidence" value="ECO:0007669"/>
    <property type="project" value="UniProtKB-SubCell"/>
</dbReference>
<dbReference type="Pfam" id="PF00170">
    <property type="entry name" value="bZIP_1"/>
    <property type="match status" value="1"/>
</dbReference>
<feature type="region of interest" description="Disordered" evidence="6">
    <location>
        <begin position="165"/>
        <end position="188"/>
    </location>
</feature>
<dbReference type="InterPro" id="IPR046347">
    <property type="entry name" value="bZIP_sf"/>
</dbReference>
<accession>A0A367L9M6</accession>
<feature type="coiled-coil region" evidence="5">
    <location>
        <begin position="105"/>
        <end position="132"/>
    </location>
</feature>
<evidence type="ECO:0000256" key="3">
    <source>
        <dbReference type="ARBA" id="ARBA00023163"/>
    </source>
</evidence>
<gene>
    <name evidence="8" type="ORF">L249_7744</name>
</gene>
<proteinExistence type="predicted"/>
<keyword evidence="3" id="KW-0804">Transcription</keyword>
<keyword evidence="5" id="KW-0175">Coiled coil</keyword>
<protein>
    <recommendedName>
        <fullName evidence="7">BZIP domain-containing protein</fullName>
    </recommendedName>
</protein>
<evidence type="ECO:0000256" key="1">
    <source>
        <dbReference type="ARBA" id="ARBA00004123"/>
    </source>
</evidence>
<dbReference type="PROSITE" id="PS50217">
    <property type="entry name" value="BZIP"/>
    <property type="match status" value="1"/>
</dbReference>
<organism evidence="8 9">
    <name type="scientific">Ophiocordyceps polyrhachis-furcata BCC 54312</name>
    <dbReference type="NCBI Taxonomy" id="1330021"/>
    <lineage>
        <taxon>Eukaryota</taxon>
        <taxon>Fungi</taxon>
        <taxon>Dikarya</taxon>
        <taxon>Ascomycota</taxon>
        <taxon>Pezizomycotina</taxon>
        <taxon>Sordariomycetes</taxon>
        <taxon>Hypocreomycetidae</taxon>
        <taxon>Hypocreales</taxon>
        <taxon>Ophiocordycipitaceae</taxon>
        <taxon>Ophiocordyceps</taxon>
    </lineage>
</organism>
<dbReference type="InterPro" id="IPR004827">
    <property type="entry name" value="bZIP"/>
</dbReference>
<evidence type="ECO:0000313" key="9">
    <source>
        <dbReference type="Proteomes" id="UP000253664"/>
    </source>
</evidence>
<dbReference type="STRING" id="1330021.A0A367L9M6"/>
<keyword evidence="4" id="KW-0539">Nucleus</keyword>
<comment type="subcellular location">
    <subcellularLocation>
        <location evidence="1">Nucleus</location>
    </subcellularLocation>
</comment>
<comment type="caution">
    <text evidence="8">The sequence shown here is derived from an EMBL/GenBank/DDBJ whole genome shotgun (WGS) entry which is preliminary data.</text>
</comment>
<evidence type="ECO:0000256" key="4">
    <source>
        <dbReference type="ARBA" id="ARBA00023242"/>
    </source>
</evidence>
<dbReference type="InterPro" id="IPR051027">
    <property type="entry name" value="bZIP_transcription_factors"/>
</dbReference>
<dbReference type="GO" id="GO:0003700">
    <property type="term" value="F:DNA-binding transcription factor activity"/>
    <property type="evidence" value="ECO:0007669"/>
    <property type="project" value="InterPro"/>
</dbReference>
<name>A0A367L9M6_9HYPO</name>
<dbReference type="Gene3D" id="1.20.5.170">
    <property type="match status" value="1"/>
</dbReference>
<feature type="domain" description="BZIP" evidence="7">
    <location>
        <begin position="80"/>
        <end position="143"/>
    </location>
</feature>
<dbReference type="OrthoDB" id="2153661at2759"/>
<evidence type="ECO:0000256" key="6">
    <source>
        <dbReference type="SAM" id="MobiDB-lite"/>
    </source>
</evidence>